<protein>
    <recommendedName>
        <fullName evidence="1">non-specific serine/threonine protein kinase</fullName>
        <ecNumber evidence="1">2.7.11.1</ecNumber>
    </recommendedName>
</protein>
<evidence type="ECO:0000256" key="1">
    <source>
        <dbReference type="ARBA" id="ARBA00012513"/>
    </source>
</evidence>
<feature type="transmembrane region" description="Helical" evidence="7">
    <location>
        <begin position="382"/>
        <end position="399"/>
    </location>
</feature>
<dbReference type="SUPFAM" id="SSF56112">
    <property type="entry name" value="Protein kinase-like (PK-like)"/>
    <property type="match status" value="1"/>
</dbReference>
<dbReference type="InterPro" id="IPR050660">
    <property type="entry name" value="NEK_Ser/Thr_kinase"/>
</dbReference>
<name>A0A7W8DKW2_9BACT</name>
<keyword evidence="2" id="KW-0808">Transferase</keyword>
<evidence type="ECO:0000256" key="5">
    <source>
        <dbReference type="ARBA" id="ARBA00022840"/>
    </source>
</evidence>
<dbReference type="GO" id="GO:0005524">
    <property type="term" value="F:ATP binding"/>
    <property type="evidence" value="ECO:0007669"/>
    <property type="project" value="UniProtKB-KW"/>
</dbReference>
<dbReference type="Gene3D" id="1.10.510.10">
    <property type="entry name" value="Transferase(Phosphotransferase) domain 1"/>
    <property type="match status" value="1"/>
</dbReference>
<keyword evidence="7" id="KW-1133">Transmembrane helix</keyword>
<evidence type="ECO:0000256" key="6">
    <source>
        <dbReference type="SAM" id="MobiDB-lite"/>
    </source>
</evidence>
<dbReference type="Proteomes" id="UP000590740">
    <property type="component" value="Unassembled WGS sequence"/>
</dbReference>
<dbReference type="SMART" id="SM00220">
    <property type="entry name" value="S_TKc"/>
    <property type="match status" value="1"/>
</dbReference>
<gene>
    <name evidence="9" type="ORF">HNQ65_003221</name>
</gene>
<comment type="caution">
    <text evidence="9">The sequence shown here is derived from an EMBL/GenBank/DDBJ whole genome shotgun (WGS) entry which is preliminary data.</text>
</comment>
<accession>A0A7W8DKW2</accession>
<keyword evidence="4 9" id="KW-0418">Kinase</keyword>
<keyword evidence="9" id="KW-0723">Serine/threonine-protein kinase</keyword>
<feature type="region of interest" description="Disordered" evidence="6">
    <location>
        <begin position="247"/>
        <end position="366"/>
    </location>
</feature>
<keyword evidence="7" id="KW-0472">Membrane</keyword>
<evidence type="ECO:0000313" key="9">
    <source>
        <dbReference type="EMBL" id="MBB5033633.1"/>
    </source>
</evidence>
<evidence type="ECO:0000256" key="2">
    <source>
        <dbReference type="ARBA" id="ARBA00022679"/>
    </source>
</evidence>
<dbReference type="EC" id="2.7.11.1" evidence="1"/>
<feature type="domain" description="Protein kinase" evidence="8">
    <location>
        <begin position="5"/>
        <end position="260"/>
    </location>
</feature>
<dbReference type="Pfam" id="PF00069">
    <property type="entry name" value="Pkinase"/>
    <property type="match status" value="1"/>
</dbReference>
<sequence length="417" mass="45391">MSNRFEILRPLEEDTASKLLLVRDNKRENELRLRRFKTQKPEEIEGLKELFRQLAGLENPHLDRLIDYGADKDGFYTIVAGSLPGESLPEVLERGPLTEKEFTALATQLLDVLSALHEGAIVHGSLRPEYVRISGKSAADWQVTLHGFGQGFAAKDDSPEEQIRAYRCAAPEQWQDGTTRRRTDVYALGCILYEALTARAPFDARVMKELRLKHLGHDMTPLTKLASHVPAWMTAWVMHLMAADPEQRPRKAAAAREQFEKQEAPQTVETAARPQPVQQAPVPAPAPTPPGVGMPPPQNLRSAPIMLPRPQPGAHNATSSTIPIAAGPHVAANRPKPGTTNPVMPAPRRAPSPAPAPRPAGGKAAPASAPSLVEKLKKQKPMVIAAAAVVLLLGLFVISRCGGQPEPVKKNAGQVKR</sequence>
<dbReference type="PANTHER" id="PTHR43671">
    <property type="entry name" value="SERINE/THREONINE-PROTEIN KINASE NEK"/>
    <property type="match status" value="1"/>
</dbReference>
<feature type="compositionally biased region" description="Pro residues" evidence="6">
    <location>
        <begin position="344"/>
        <end position="358"/>
    </location>
</feature>
<dbReference type="PROSITE" id="PS50011">
    <property type="entry name" value="PROTEIN_KINASE_DOM"/>
    <property type="match status" value="1"/>
</dbReference>
<dbReference type="InterPro" id="IPR011009">
    <property type="entry name" value="Kinase-like_dom_sf"/>
</dbReference>
<dbReference type="GO" id="GO:0004674">
    <property type="term" value="F:protein serine/threonine kinase activity"/>
    <property type="evidence" value="ECO:0007669"/>
    <property type="project" value="UniProtKB-KW"/>
</dbReference>
<evidence type="ECO:0000256" key="4">
    <source>
        <dbReference type="ARBA" id="ARBA00022777"/>
    </source>
</evidence>
<keyword evidence="10" id="KW-1185">Reference proteome</keyword>
<evidence type="ECO:0000256" key="7">
    <source>
        <dbReference type="SAM" id="Phobius"/>
    </source>
</evidence>
<evidence type="ECO:0000313" key="10">
    <source>
        <dbReference type="Proteomes" id="UP000590740"/>
    </source>
</evidence>
<dbReference type="EMBL" id="JACHIG010000006">
    <property type="protein sequence ID" value="MBB5033633.1"/>
    <property type="molecule type" value="Genomic_DNA"/>
</dbReference>
<keyword evidence="5" id="KW-0067">ATP-binding</keyword>
<dbReference type="InterPro" id="IPR000719">
    <property type="entry name" value="Prot_kinase_dom"/>
</dbReference>
<keyword evidence="7" id="KW-0812">Transmembrane</keyword>
<organism evidence="9 10">
    <name type="scientific">Prosthecobacter vanneervenii</name>
    <dbReference type="NCBI Taxonomy" id="48466"/>
    <lineage>
        <taxon>Bacteria</taxon>
        <taxon>Pseudomonadati</taxon>
        <taxon>Verrucomicrobiota</taxon>
        <taxon>Verrucomicrobiia</taxon>
        <taxon>Verrucomicrobiales</taxon>
        <taxon>Verrucomicrobiaceae</taxon>
        <taxon>Prosthecobacter</taxon>
    </lineage>
</organism>
<dbReference type="AlphaFoldDB" id="A0A7W8DKW2"/>
<evidence type="ECO:0000259" key="8">
    <source>
        <dbReference type="PROSITE" id="PS50011"/>
    </source>
</evidence>
<dbReference type="PANTHER" id="PTHR43671:SF13">
    <property type="entry name" value="SERINE_THREONINE-PROTEIN KINASE NEK2"/>
    <property type="match status" value="1"/>
</dbReference>
<proteinExistence type="predicted"/>
<keyword evidence="3" id="KW-0547">Nucleotide-binding</keyword>
<dbReference type="RefSeq" id="WP_184340622.1">
    <property type="nucleotide sequence ID" value="NZ_JACHIG010000006.1"/>
</dbReference>
<evidence type="ECO:0000256" key="3">
    <source>
        <dbReference type="ARBA" id="ARBA00022741"/>
    </source>
</evidence>
<reference evidence="9 10" key="1">
    <citation type="submission" date="2020-08" db="EMBL/GenBank/DDBJ databases">
        <title>Genomic Encyclopedia of Type Strains, Phase IV (KMG-IV): sequencing the most valuable type-strain genomes for metagenomic binning, comparative biology and taxonomic classification.</title>
        <authorList>
            <person name="Goeker M."/>
        </authorList>
    </citation>
    <scope>NUCLEOTIDE SEQUENCE [LARGE SCALE GENOMIC DNA]</scope>
    <source>
        <strain evidence="9 10">DSM 12252</strain>
    </source>
</reference>
<feature type="compositionally biased region" description="Pro residues" evidence="6">
    <location>
        <begin position="282"/>
        <end position="298"/>
    </location>
</feature>